<dbReference type="GO" id="GO:0004347">
    <property type="term" value="F:glucose-6-phosphate isomerase activity"/>
    <property type="evidence" value="ECO:0007669"/>
    <property type="project" value="UniProtKB-UniRule"/>
</dbReference>
<dbReference type="CDD" id="cd05016">
    <property type="entry name" value="SIS_PGI_2"/>
    <property type="match status" value="1"/>
</dbReference>
<keyword evidence="4 8" id="KW-0963">Cytoplasm</keyword>
<dbReference type="AlphaFoldDB" id="A0A7T0BY45"/>
<dbReference type="PROSITE" id="PS00765">
    <property type="entry name" value="P_GLUCOSE_ISOMERASE_1"/>
    <property type="match status" value="1"/>
</dbReference>
<dbReference type="CDD" id="cd05015">
    <property type="entry name" value="SIS_PGI_1"/>
    <property type="match status" value="1"/>
</dbReference>
<evidence type="ECO:0000256" key="8">
    <source>
        <dbReference type="HAMAP-Rule" id="MF_00473"/>
    </source>
</evidence>
<evidence type="ECO:0000256" key="3">
    <source>
        <dbReference type="ARBA" id="ARBA00022432"/>
    </source>
</evidence>
<dbReference type="GO" id="GO:0006096">
    <property type="term" value="P:glycolytic process"/>
    <property type="evidence" value="ECO:0007669"/>
    <property type="project" value="UniProtKB-UniRule"/>
</dbReference>
<feature type="domain" description="SIS" evidence="10">
    <location>
        <begin position="65"/>
        <end position="249"/>
    </location>
</feature>
<dbReference type="PROSITE" id="PS00174">
    <property type="entry name" value="P_GLUCOSE_ISOMERASE_2"/>
    <property type="match status" value="1"/>
</dbReference>
<dbReference type="UniPathway" id="UPA00138"/>
<dbReference type="InterPro" id="IPR001672">
    <property type="entry name" value="G6P_Isomerase"/>
</dbReference>
<dbReference type="InterPro" id="IPR018189">
    <property type="entry name" value="Phosphoglucose_isomerase_CS"/>
</dbReference>
<organism evidence="11 12">
    <name type="scientific">Candidatus Nitronauta litoralis</name>
    <dbReference type="NCBI Taxonomy" id="2705533"/>
    <lineage>
        <taxon>Bacteria</taxon>
        <taxon>Pseudomonadati</taxon>
        <taxon>Nitrospinota/Tectimicrobiota group</taxon>
        <taxon>Nitrospinota</taxon>
        <taxon>Nitrospinia</taxon>
        <taxon>Nitrospinales</taxon>
        <taxon>Nitrospinaceae</taxon>
        <taxon>Candidatus Nitronauta</taxon>
    </lineage>
</organism>
<comment type="function">
    <text evidence="8">Catalyzes the reversible isomerization of glucose-6-phosphate to fructose-6-phosphate.</text>
</comment>
<dbReference type="FunFam" id="3.40.50.10490:FF:000016">
    <property type="entry name" value="Glucose-6-phosphate isomerase"/>
    <property type="match status" value="1"/>
</dbReference>
<evidence type="ECO:0000256" key="7">
    <source>
        <dbReference type="ARBA" id="ARBA00029321"/>
    </source>
</evidence>
<dbReference type="InterPro" id="IPR046348">
    <property type="entry name" value="SIS_dom_sf"/>
</dbReference>
<dbReference type="UniPathway" id="UPA00109">
    <property type="reaction ID" value="UER00181"/>
</dbReference>
<dbReference type="InterPro" id="IPR001347">
    <property type="entry name" value="SIS_dom"/>
</dbReference>
<dbReference type="EMBL" id="CP048685">
    <property type="protein sequence ID" value="QPJ63107.1"/>
    <property type="molecule type" value="Genomic_DNA"/>
</dbReference>
<dbReference type="InterPro" id="IPR035482">
    <property type="entry name" value="SIS_PGI_2"/>
</dbReference>
<dbReference type="Gene3D" id="3.40.50.10490">
    <property type="entry name" value="Glucose-6-phosphate isomerase like protein, domain 1"/>
    <property type="match status" value="2"/>
</dbReference>
<dbReference type="Proteomes" id="UP000594688">
    <property type="component" value="Chromosome"/>
</dbReference>
<dbReference type="EC" id="5.3.1.9" evidence="8"/>
<evidence type="ECO:0000256" key="9">
    <source>
        <dbReference type="RuleBase" id="RU000612"/>
    </source>
</evidence>
<name>A0A7T0BY45_9BACT</name>
<comment type="pathway">
    <text evidence="1 8 9">Carbohydrate degradation; glycolysis; D-glyceraldehyde 3-phosphate and glycerone phosphate from D-glucose: step 2/4.</text>
</comment>
<reference evidence="11 12" key="1">
    <citation type="submission" date="2020-02" db="EMBL/GenBank/DDBJ databases">
        <title>Genomic and physiological characterization of two novel Nitrospinaceae genera.</title>
        <authorList>
            <person name="Mueller A.J."/>
            <person name="Jung M.-Y."/>
            <person name="Strachan C.R."/>
            <person name="Herbold C.W."/>
            <person name="Kirkegaard R.H."/>
            <person name="Daims H."/>
        </authorList>
    </citation>
    <scope>NUCLEOTIDE SEQUENCE [LARGE SCALE GENOMIC DNA]</scope>
    <source>
        <strain evidence="11">EB</strain>
    </source>
</reference>
<dbReference type="InterPro" id="IPR035476">
    <property type="entry name" value="SIS_PGI_1"/>
</dbReference>
<feature type="active site" evidence="8">
    <location>
        <position position="426"/>
    </location>
</feature>
<comment type="catalytic activity">
    <reaction evidence="7 8 9">
        <text>alpha-D-glucose 6-phosphate = beta-D-fructose 6-phosphate</text>
        <dbReference type="Rhea" id="RHEA:11816"/>
        <dbReference type="ChEBI" id="CHEBI:57634"/>
        <dbReference type="ChEBI" id="CHEBI:58225"/>
        <dbReference type="EC" id="5.3.1.9"/>
    </reaction>
</comment>
<dbReference type="FunFam" id="3.40.50.10490:FF:000015">
    <property type="entry name" value="Glucose-6-phosphate isomerase"/>
    <property type="match status" value="1"/>
</dbReference>
<dbReference type="GO" id="GO:0051156">
    <property type="term" value="P:glucose 6-phosphate metabolic process"/>
    <property type="evidence" value="ECO:0007669"/>
    <property type="project" value="TreeGrafter"/>
</dbReference>
<evidence type="ECO:0000256" key="1">
    <source>
        <dbReference type="ARBA" id="ARBA00004926"/>
    </source>
</evidence>
<dbReference type="GO" id="GO:0006094">
    <property type="term" value="P:gluconeogenesis"/>
    <property type="evidence" value="ECO:0007669"/>
    <property type="project" value="UniProtKB-UniRule"/>
</dbReference>
<comment type="similarity">
    <text evidence="2 8 9">Belongs to the GPI family.</text>
</comment>
<dbReference type="SUPFAM" id="SSF53697">
    <property type="entry name" value="SIS domain"/>
    <property type="match status" value="1"/>
</dbReference>
<evidence type="ECO:0000256" key="4">
    <source>
        <dbReference type="ARBA" id="ARBA00022490"/>
    </source>
</evidence>
<keyword evidence="3 8" id="KW-0312">Gluconeogenesis</keyword>
<evidence type="ECO:0000256" key="2">
    <source>
        <dbReference type="ARBA" id="ARBA00006604"/>
    </source>
</evidence>
<comment type="caution">
    <text evidence="8">Lacks conserved residue(s) required for the propagation of feature annotation.</text>
</comment>
<keyword evidence="6 8" id="KW-0413">Isomerase</keyword>
<dbReference type="PRINTS" id="PR00662">
    <property type="entry name" value="G6PISOMERASE"/>
</dbReference>
<dbReference type="HAMAP" id="MF_00473">
    <property type="entry name" value="G6P_isomerase"/>
    <property type="match status" value="1"/>
</dbReference>
<keyword evidence="5 8" id="KW-0324">Glycolysis</keyword>
<comment type="subcellular location">
    <subcellularLocation>
        <location evidence="8">Cytoplasm</location>
    </subcellularLocation>
</comment>
<evidence type="ECO:0000313" key="11">
    <source>
        <dbReference type="EMBL" id="QPJ63107.1"/>
    </source>
</evidence>
<dbReference type="PANTHER" id="PTHR11469:SF1">
    <property type="entry name" value="GLUCOSE-6-PHOSPHATE ISOMERASE"/>
    <property type="match status" value="1"/>
</dbReference>
<gene>
    <name evidence="8" type="primary">pgi</name>
    <name evidence="11" type="ORF">G3M70_14975</name>
</gene>
<dbReference type="Pfam" id="PF00342">
    <property type="entry name" value="PGI"/>
    <property type="match status" value="1"/>
</dbReference>
<dbReference type="PROSITE" id="PS51463">
    <property type="entry name" value="P_GLUCOSE_ISOMERASE_3"/>
    <property type="match status" value="1"/>
</dbReference>
<dbReference type="NCBIfam" id="NF010697">
    <property type="entry name" value="PRK14097.1"/>
    <property type="match status" value="1"/>
</dbReference>
<feature type="active site" description="Proton donor" evidence="8">
    <location>
        <position position="291"/>
    </location>
</feature>
<dbReference type="GO" id="GO:0005829">
    <property type="term" value="C:cytosol"/>
    <property type="evidence" value="ECO:0007669"/>
    <property type="project" value="TreeGrafter"/>
</dbReference>
<dbReference type="PANTHER" id="PTHR11469">
    <property type="entry name" value="GLUCOSE-6-PHOSPHATE ISOMERASE"/>
    <property type="match status" value="1"/>
</dbReference>
<evidence type="ECO:0000256" key="6">
    <source>
        <dbReference type="ARBA" id="ARBA00023235"/>
    </source>
</evidence>
<sequence>MTPISIDLQNLSQLICGDTLAECQKKIAEIHHQMEKGEGLGSEFLGWLHLPSKTSESLLEEISKEADRLRNLVDVVVCIGIGGSYLGAKAALTFCSHTFGNQISRYKRGGPEIYFAGHAISSDYLSDLIDAIGDRPFALNVISKSGTTTEPALAFRVLKQHLERRFGIDGAKQRIVVTTDSQRGALKELADSEGYPAFVIPDDVGGRFSVLTPVGLLPIAIAGISIKELMAGAREMEQLSTETADLLGNPAYRYAAVRHALYKQGKTLEVMSGFHPSLEFILEWWKQLAGESEGKEGKGIFPASVLFTTDLHSLGQWIQEGQRNLFETFMTIEKSNKDLKVPAFAGDGDGLSYLEGKSLDFINEKAYKGTVEAHLEGGVPNLTLQLRDRSPRTLGALFYFFQRAIAMSGYLLEVNPFDQPGVEFYKRNMFRLLGKPGYGKE</sequence>
<protein>
    <recommendedName>
        <fullName evidence="8">Glucose-6-phosphate isomerase</fullName>
        <shortName evidence="8">GPI</shortName>
        <ecNumber evidence="8">5.3.1.9</ecNumber>
    </recommendedName>
    <alternativeName>
        <fullName evidence="8">Phosphoglucose isomerase</fullName>
        <shortName evidence="8">PGI</shortName>
    </alternativeName>
    <alternativeName>
        <fullName evidence="8">Phosphohexose isomerase</fullName>
        <shortName evidence="8">PHI</shortName>
    </alternativeName>
</protein>
<dbReference type="KEGG" id="nli:G3M70_14975"/>
<comment type="pathway">
    <text evidence="8">Carbohydrate biosynthesis; gluconeogenesis.</text>
</comment>
<accession>A0A7T0BY45</accession>
<dbReference type="GO" id="GO:0048029">
    <property type="term" value="F:monosaccharide binding"/>
    <property type="evidence" value="ECO:0007669"/>
    <property type="project" value="TreeGrafter"/>
</dbReference>
<evidence type="ECO:0000256" key="5">
    <source>
        <dbReference type="ARBA" id="ARBA00023152"/>
    </source>
</evidence>
<proteinExistence type="inferred from homology"/>
<evidence type="ECO:0000259" key="10">
    <source>
        <dbReference type="PROSITE" id="PS51464"/>
    </source>
</evidence>
<dbReference type="GO" id="GO:0097367">
    <property type="term" value="F:carbohydrate derivative binding"/>
    <property type="evidence" value="ECO:0007669"/>
    <property type="project" value="InterPro"/>
</dbReference>
<dbReference type="PROSITE" id="PS51464">
    <property type="entry name" value="SIS"/>
    <property type="match status" value="1"/>
</dbReference>
<evidence type="ECO:0000313" key="12">
    <source>
        <dbReference type="Proteomes" id="UP000594688"/>
    </source>
</evidence>